<proteinExistence type="inferred from homology"/>
<keyword evidence="3" id="KW-0808">Transferase</keyword>
<dbReference type="InterPro" id="IPR005814">
    <property type="entry name" value="Aminotrans_3"/>
</dbReference>
<evidence type="ECO:0008006" key="8">
    <source>
        <dbReference type="Google" id="ProtNLM"/>
    </source>
</evidence>
<dbReference type="FunFam" id="3.40.640.10:FF:000004">
    <property type="entry name" value="Acetylornithine aminotransferase"/>
    <property type="match status" value="1"/>
</dbReference>
<dbReference type="GO" id="GO:0008483">
    <property type="term" value="F:transaminase activity"/>
    <property type="evidence" value="ECO:0007669"/>
    <property type="project" value="UniProtKB-KW"/>
</dbReference>
<evidence type="ECO:0000313" key="6">
    <source>
        <dbReference type="EMBL" id="KON30984.1"/>
    </source>
</evidence>
<organism evidence="6 7">
    <name type="scientific">miscellaneous Crenarchaeota group-1 archaeon SG8-32-3</name>
    <dbReference type="NCBI Taxonomy" id="1685125"/>
    <lineage>
        <taxon>Archaea</taxon>
        <taxon>Candidatus Bathyarchaeota</taxon>
        <taxon>MCG-1</taxon>
    </lineage>
</organism>
<reference evidence="7" key="1">
    <citation type="submission" date="2015-06" db="EMBL/GenBank/DDBJ databases">
        <title>New insights into the roles of widespread benthic archaea in carbon and nitrogen cycling.</title>
        <authorList>
            <person name="Lazar C.S."/>
            <person name="Baker B.J."/>
            <person name="Seitz K.W."/>
            <person name="Hyde A.S."/>
            <person name="Dick G.J."/>
            <person name="Hinrichs K.-U."/>
            <person name="Teske A.P."/>
        </authorList>
    </citation>
    <scope>NUCLEOTIDE SEQUENCE [LARGE SCALE GENOMIC DNA]</scope>
</reference>
<evidence type="ECO:0000256" key="2">
    <source>
        <dbReference type="ARBA" id="ARBA00022576"/>
    </source>
</evidence>
<evidence type="ECO:0000256" key="5">
    <source>
        <dbReference type="RuleBase" id="RU003560"/>
    </source>
</evidence>
<dbReference type="Gene3D" id="3.90.1150.10">
    <property type="entry name" value="Aspartate Aminotransferase, domain 1"/>
    <property type="match status" value="1"/>
</dbReference>
<dbReference type="Gene3D" id="3.40.640.10">
    <property type="entry name" value="Type I PLP-dependent aspartate aminotransferase-like (Major domain)"/>
    <property type="match status" value="1"/>
</dbReference>
<dbReference type="PANTHER" id="PTHR11986">
    <property type="entry name" value="AMINOTRANSFERASE CLASS III"/>
    <property type="match status" value="1"/>
</dbReference>
<name>A0A0M0BRE2_9ARCH</name>
<dbReference type="Pfam" id="PF00202">
    <property type="entry name" value="Aminotran_3"/>
    <property type="match status" value="1"/>
</dbReference>
<comment type="similarity">
    <text evidence="5">Belongs to the class-III pyridoxal-phosphate-dependent aminotransferase family.</text>
</comment>
<dbReference type="AlphaFoldDB" id="A0A0M0BRE2"/>
<dbReference type="EMBL" id="LFWV01000046">
    <property type="protein sequence ID" value="KON30984.1"/>
    <property type="molecule type" value="Genomic_DNA"/>
</dbReference>
<sequence length="338" mass="37165">HPKVVEAICKQAQILISCHASLYNNKRTEFLQKLMSITPMGLNKAFLSNSGAESVECAIKLARKFTGKPEIIAVMGGYHGKTMGALSATWDKKYRRPFQPLVPEFKHVPPDNLEKLAEAVTDKTAAVLLESIRGEGGIRVPPCDFLPGVRKLCDEKNVLLILDEVQTSFGRTGKMFGCDHWCVTPDVICLAKPFAGGLPIGITVAKEEIMSSLKIGEHSTTFSGSPLVCAAGCAAIDVLVKNKLAERAEKIGAYFKAKLEELQTKHNIVKEVRGLGLMLGMELRYDVRNIILKTMEKGVLVLDAGRNILRFLPPLVIEKEQIDKTLIVLDEVIGEEEK</sequence>
<dbReference type="InterPro" id="IPR015422">
    <property type="entry name" value="PyrdxlP-dep_Trfase_small"/>
</dbReference>
<comment type="caution">
    <text evidence="6">The sequence shown here is derived from an EMBL/GenBank/DDBJ whole genome shotgun (WGS) entry which is preliminary data.</text>
</comment>
<comment type="cofactor">
    <cofactor evidence="1">
        <name>pyridoxal 5'-phosphate</name>
        <dbReference type="ChEBI" id="CHEBI:597326"/>
    </cofactor>
</comment>
<dbReference type="GO" id="GO:0042802">
    <property type="term" value="F:identical protein binding"/>
    <property type="evidence" value="ECO:0007669"/>
    <property type="project" value="TreeGrafter"/>
</dbReference>
<dbReference type="InterPro" id="IPR015421">
    <property type="entry name" value="PyrdxlP-dep_Trfase_major"/>
</dbReference>
<keyword evidence="4 5" id="KW-0663">Pyridoxal phosphate</keyword>
<dbReference type="InterPro" id="IPR015424">
    <property type="entry name" value="PyrdxlP-dep_Trfase"/>
</dbReference>
<dbReference type="PATRIC" id="fig|1685125.3.peg.25"/>
<gene>
    <name evidence="6" type="ORF">AC478_03430</name>
</gene>
<dbReference type="PANTHER" id="PTHR11986:SF79">
    <property type="entry name" value="ACETYLORNITHINE AMINOTRANSFERASE, MITOCHONDRIAL"/>
    <property type="match status" value="1"/>
</dbReference>
<evidence type="ECO:0000256" key="1">
    <source>
        <dbReference type="ARBA" id="ARBA00001933"/>
    </source>
</evidence>
<dbReference type="GO" id="GO:0030170">
    <property type="term" value="F:pyridoxal phosphate binding"/>
    <property type="evidence" value="ECO:0007669"/>
    <property type="project" value="InterPro"/>
</dbReference>
<keyword evidence="2" id="KW-0032">Aminotransferase</keyword>
<dbReference type="InterPro" id="IPR050103">
    <property type="entry name" value="Class-III_PLP-dep_AT"/>
</dbReference>
<dbReference type="Proteomes" id="UP000054016">
    <property type="component" value="Unassembled WGS sequence"/>
</dbReference>
<evidence type="ECO:0000256" key="4">
    <source>
        <dbReference type="ARBA" id="ARBA00022898"/>
    </source>
</evidence>
<dbReference type="PIRSF" id="PIRSF000521">
    <property type="entry name" value="Transaminase_4ab_Lys_Orn"/>
    <property type="match status" value="1"/>
</dbReference>
<evidence type="ECO:0000256" key="3">
    <source>
        <dbReference type="ARBA" id="ARBA00022679"/>
    </source>
</evidence>
<evidence type="ECO:0000313" key="7">
    <source>
        <dbReference type="Proteomes" id="UP000054016"/>
    </source>
</evidence>
<dbReference type="SUPFAM" id="SSF53383">
    <property type="entry name" value="PLP-dependent transferases"/>
    <property type="match status" value="1"/>
</dbReference>
<protein>
    <recommendedName>
        <fullName evidence="8">Acetylornithine aminotransferase</fullName>
    </recommendedName>
</protein>
<accession>A0A0M0BRE2</accession>
<dbReference type="CDD" id="cd00610">
    <property type="entry name" value="OAT_like"/>
    <property type="match status" value="1"/>
</dbReference>
<feature type="non-terminal residue" evidence="6">
    <location>
        <position position="1"/>
    </location>
</feature>